<feature type="domain" description="UvrD-like helicase C-terminal" evidence="10">
    <location>
        <begin position="404"/>
        <end position="468"/>
    </location>
</feature>
<evidence type="ECO:0000256" key="7">
    <source>
        <dbReference type="ARBA" id="ARBA00034808"/>
    </source>
</evidence>
<dbReference type="EMBL" id="CATNWA010016794">
    <property type="protein sequence ID" value="CAI9595434.1"/>
    <property type="molecule type" value="Genomic_DNA"/>
</dbReference>
<evidence type="ECO:0000313" key="11">
    <source>
        <dbReference type="EMBL" id="CAI9595434.1"/>
    </source>
</evidence>
<keyword evidence="12" id="KW-1185">Reference proteome</keyword>
<dbReference type="Proteomes" id="UP001162483">
    <property type="component" value="Unassembled WGS sequence"/>
</dbReference>
<feature type="domain" description="UvrD-like helicase ATP-binding" evidence="9">
    <location>
        <begin position="172"/>
        <end position="221"/>
    </location>
</feature>
<evidence type="ECO:0000256" key="8">
    <source>
        <dbReference type="ARBA" id="ARBA00048988"/>
    </source>
</evidence>
<evidence type="ECO:0000256" key="3">
    <source>
        <dbReference type="ARBA" id="ARBA00022806"/>
    </source>
</evidence>
<accession>A0ABN9FEI5</accession>
<name>A0ABN9FEI5_9NEOB</name>
<reference evidence="11" key="1">
    <citation type="submission" date="2023-05" db="EMBL/GenBank/DDBJ databases">
        <authorList>
            <person name="Stuckert A."/>
        </authorList>
    </citation>
    <scope>NUCLEOTIDE SEQUENCE</scope>
</reference>
<organism evidence="11 12">
    <name type="scientific">Staurois parvus</name>
    <dbReference type="NCBI Taxonomy" id="386267"/>
    <lineage>
        <taxon>Eukaryota</taxon>
        <taxon>Metazoa</taxon>
        <taxon>Chordata</taxon>
        <taxon>Craniata</taxon>
        <taxon>Vertebrata</taxon>
        <taxon>Euteleostomi</taxon>
        <taxon>Amphibia</taxon>
        <taxon>Batrachia</taxon>
        <taxon>Anura</taxon>
        <taxon>Neobatrachia</taxon>
        <taxon>Ranoidea</taxon>
        <taxon>Ranidae</taxon>
        <taxon>Staurois</taxon>
    </lineage>
</organism>
<comment type="caution">
    <text evidence="11">The sequence shown here is derived from an EMBL/GenBank/DDBJ whole genome shotgun (WGS) entry which is preliminary data.</text>
</comment>
<evidence type="ECO:0000256" key="4">
    <source>
        <dbReference type="ARBA" id="ARBA00022840"/>
    </source>
</evidence>
<feature type="non-terminal residue" evidence="11">
    <location>
        <position position="1"/>
    </location>
</feature>
<keyword evidence="3" id="KW-0347">Helicase</keyword>
<evidence type="ECO:0000259" key="9">
    <source>
        <dbReference type="Pfam" id="PF00580"/>
    </source>
</evidence>
<dbReference type="InterPro" id="IPR014017">
    <property type="entry name" value="DNA_helicase_UvrD-like_C"/>
</dbReference>
<comment type="catalytic activity">
    <reaction evidence="6">
        <text>Couples ATP hydrolysis with the unwinding of duplex DNA by translocating in the 3'-5' direction.</text>
        <dbReference type="EC" id="5.6.2.4"/>
    </reaction>
</comment>
<evidence type="ECO:0000259" key="10">
    <source>
        <dbReference type="Pfam" id="PF13361"/>
    </source>
</evidence>
<evidence type="ECO:0000256" key="5">
    <source>
        <dbReference type="ARBA" id="ARBA00023235"/>
    </source>
</evidence>
<sequence>VGTGKTSTLIKYAEKRPGLRFLYATFNKSIANHASSMFPKNVTCKTFHSLAFQETGVLYSERKKINPSGLTAYTVNFVLPDGQAGFVRAKLVVKTLEHFFASADPEIEVDHVPIWCKNNRGERELVSADLQQFTVGEANKIWKRMKSLEESRELAYKMTHDGYLKLWQLRRPNLSSYDAIFVDEAQDCTPSIIKVVLSQTCGKIFVGDPHQQIYTFRGAVNALCKVPHTHIFYLTQSFRFGAEIAYIGATILDVCKNIRNKTLVGGNQKGTVREPSQSKVAILSRSNTCVFDQAVHVTDGESPSMIHIIGGPGNFGLSKLYDIWILLQPELERIRQGLCIKDRFIDTWLKKGGFAALKEYAVSSEDRELEGKIATVEKYNRRIPELVKRIESCNTLHVESADFILGTVHKAKGMEFDTVEITDDFVKVPLPRHNIRRLNLPIDLSIEDEWNLLYVAATRAKKRLIITKSIENILTLAGEYSLKAELTSEVLKEGPVLCALGHCRNPISENSVLTMRRLPITYVRTLYTTSVIIK</sequence>
<comment type="catalytic activity">
    <reaction evidence="8">
        <text>ATP + H2O = ADP + phosphate + H(+)</text>
        <dbReference type="Rhea" id="RHEA:13065"/>
        <dbReference type="ChEBI" id="CHEBI:15377"/>
        <dbReference type="ChEBI" id="CHEBI:15378"/>
        <dbReference type="ChEBI" id="CHEBI:30616"/>
        <dbReference type="ChEBI" id="CHEBI:43474"/>
        <dbReference type="ChEBI" id="CHEBI:456216"/>
        <dbReference type="EC" id="5.6.2.4"/>
    </reaction>
</comment>
<evidence type="ECO:0000256" key="1">
    <source>
        <dbReference type="ARBA" id="ARBA00022741"/>
    </source>
</evidence>
<keyword evidence="1" id="KW-0547">Nucleotide-binding</keyword>
<dbReference type="EC" id="5.6.2.4" evidence="7"/>
<keyword evidence="5" id="KW-0413">Isomerase</keyword>
<evidence type="ECO:0000313" key="12">
    <source>
        <dbReference type="Proteomes" id="UP001162483"/>
    </source>
</evidence>
<dbReference type="Pfam" id="PF00580">
    <property type="entry name" value="UvrD-helicase"/>
    <property type="match status" value="1"/>
</dbReference>
<dbReference type="InterPro" id="IPR014016">
    <property type="entry name" value="UvrD-like_ATP-bd"/>
</dbReference>
<dbReference type="CDD" id="cd18786">
    <property type="entry name" value="SF1_C"/>
    <property type="match status" value="1"/>
</dbReference>
<dbReference type="InterPro" id="IPR027417">
    <property type="entry name" value="P-loop_NTPase"/>
</dbReference>
<gene>
    <name evidence="11" type="ORF">SPARVUS_LOCUS11890654</name>
</gene>
<protein>
    <recommendedName>
        <fullName evidence="7">DNA 3'-5' helicase</fullName>
        <ecNumber evidence="7">5.6.2.4</ecNumber>
    </recommendedName>
</protein>
<keyword evidence="2" id="KW-0378">Hydrolase</keyword>
<dbReference type="InterPro" id="IPR000212">
    <property type="entry name" value="DNA_helicase_UvrD/REP"/>
</dbReference>
<dbReference type="PANTHER" id="PTHR11070">
    <property type="entry name" value="UVRD / RECB / PCRA DNA HELICASE FAMILY MEMBER"/>
    <property type="match status" value="1"/>
</dbReference>
<dbReference type="PANTHER" id="PTHR11070:SF30">
    <property type="entry name" value="F-BOX DNA HELICASE 1"/>
    <property type="match status" value="1"/>
</dbReference>
<dbReference type="SUPFAM" id="SSF52540">
    <property type="entry name" value="P-loop containing nucleoside triphosphate hydrolases"/>
    <property type="match status" value="1"/>
</dbReference>
<evidence type="ECO:0000256" key="6">
    <source>
        <dbReference type="ARBA" id="ARBA00034617"/>
    </source>
</evidence>
<dbReference type="Pfam" id="PF13361">
    <property type="entry name" value="UvrD_C"/>
    <property type="match status" value="1"/>
</dbReference>
<keyword evidence="4" id="KW-0067">ATP-binding</keyword>
<dbReference type="Gene3D" id="3.40.50.300">
    <property type="entry name" value="P-loop containing nucleotide triphosphate hydrolases"/>
    <property type="match status" value="2"/>
</dbReference>
<evidence type="ECO:0000256" key="2">
    <source>
        <dbReference type="ARBA" id="ARBA00022801"/>
    </source>
</evidence>
<proteinExistence type="predicted"/>